<dbReference type="Proteomes" id="UP001169006">
    <property type="component" value="Unassembled WGS sequence"/>
</dbReference>
<protein>
    <submittedName>
        <fullName evidence="4">FAD-binding oxidoreductase</fullName>
        <ecNumber evidence="4">1.-.-.-</ecNumber>
    </submittedName>
</protein>
<dbReference type="EC" id="1.-.-.-" evidence="4"/>
<comment type="similarity">
    <text evidence="1">Belongs to the DadA oxidoreductase family.</text>
</comment>
<evidence type="ECO:0000313" key="4">
    <source>
        <dbReference type="EMBL" id="MDO1582605.1"/>
    </source>
</evidence>
<dbReference type="RefSeq" id="WP_302076779.1">
    <property type="nucleotide sequence ID" value="NZ_JAUKWQ010000003.1"/>
</dbReference>
<organism evidence="4 5">
    <name type="scientific">Rhizobium oryzicola</name>
    <dbReference type="NCBI Taxonomy" id="1232668"/>
    <lineage>
        <taxon>Bacteria</taxon>
        <taxon>Pseudomonadati</taxon>
        <taxon>Pseudomonadota</taxon>
        <taxon>Alphaproteobacteria</taxon>
        <taxon>Hyphomicrobiales</taxon>
        <taxon>Rhizobiaceae</taxon>
        <taxon>Rhizobium/Agrobacterium group</taxon>
        <taxon>Rhizobium</taxon>
    </lineage>
</organism>
<dbReference type="Pfam" id="PF01266">
    <property type="entry name" value="DAO"/>
    <property type="match status" value="1"/>
</dbReference>
<accession>A0ABT8SWB0</accession>
<evidence type="ECO:0000256" key="1">
    <source>
        <dbReference type="ARBA" id="ARBA00009410"/>
    </source>
</evidence>
<evidence type="ECO:0000313" key="5">
    <source>
        <dbReference type="Proteomes" id="UP001169006"/>
    </source>
</evidence>
<proteinExistence type="inferred from homology"/>
<dbReference type="PANTHER" id="PTHR13847">
    <property type="entry name" value="SARCOSINE DEHYDROGENASE-RELATED"/>
    <property type="match status" value="1"/>
</dbReference>
<dbReference type="InterPro" id="IPR006076">
    <property type="entry name" value="FAD-dep_OxRdtase"/>
</dbReference>
<keyword evidence="5" id="KW-1185">Reference proteome</keyword>
<feature type="domain" description="FAD dependent oxidoreductase" evidence="3">
    <location>
        <begin position="26"/>
        <end position="418"/>
    </location>
</feature>
<reference evidence="4" key="2">
    <citation type="submission" date="2023-07" db="EMBL/GenBank/DDBJ databases">
        <authorList>
            <person name="Sun H."/>
        </authorList>
    </citation>
    <scope>NUCLEOTIDE SEQUENCE</scope>
    <source>
        <strain evidence="4">05753</strain>
    </source>
</reference>
<dbReference type="GO" id="GO:0016491">
    <property type="term" value="F:oxidoreductase activity"/>
    <property type="evidence" value="ECO:0007669"/>
    <property type="project" value="UniProtKB-KW"/>
</dbReference>
<reference evidence="4" key="1">
    <citation type="journal article" date="2015" name="Int. J. Syst. Evol. Microbiol.">
        <title>Rhizobium oryzicola sp. nov., potential plant-growth-promoting endophytic bacteria isolated from rice roots.</title>
        <authorList>
            <person name="Zhang X.X."/>
            <person name="Gao J.S."/>
            <person name="Cao Y.H."/>
            <person name="Sheirdil R.A."/>
            <person name="Wang X.C."/>
            <person name="Zhang L."/>
        </authorList>
    </citation>
    <scope>NUCLEOTIDE SEQUENCE</scope>
    <source>
        <strain evidence="4">05753</strain>
    </source>
</reference>
<dbReference type="Gene3D" id="3.50.50.60">
    <property type="entry name" value="FAD/NAD(P)-binding domain"/>
    <property type="match status" value="3"/>
</dbReference>
<dbReference type="PANTHER" id="PTHR13847:SF280">
    <property type="entry name" value="D-AMINO ACID DEHYDROGENASE"/>
    <property type="match status" value="1"/>
</dbReference>
<dbReference type="InterPro" id="IPR036188">
    <property type="entry name" value="FAD/NAD-bd_sf"/>
</dbReference>
<name>A0ABT8SWB0_9HYPH</name>
<keyword evidence="2 4" id="KW-0560">Oxidoreductase</keyword>
<dbReference type="EMBL" id="JAUKWQ010000003">
    <property type="protein sequence ID" value="MDO1582605.1"/>
    <property type="molecule type" value="Genomic_DNA"/>
</dbReference>
<evidence type="ECO:0000256" key="2">
    <source>
        <dbReference type="ARBA" id="ARBA00023002"/>
    </source>
</evidence>
<sequence>MNAPLLHRGPAMTPVANSETLPDAVDVAIVGGGIIGVSAAFFLARQGIRVALLEKGEIGGEQSGRNWGWVRLAGRDLRELPLMLQSHAIWDTLRQETGVDVGYRRRGILYAAKTAEARDRHQRWAAAAREFGIDARNLDPSQVAGFVPDLNRSVFGGLYVPEDAGAEPQLAAPAIAYAAQAAGAILLQQCAVRGLDIEAGRVAGVVTEKGRIKASTVIVAGGAWSWHFLSRHGVRLPQLKVFSSVFRTAPVDAGIETTMGFSDFAIRKRLDGGYTVASSATSLVDIVPDSFRFFREFMPAFRLERKSLKLRFGRPFFDELVTYRHRAFDKKSIYETIRVLDPTPDAELLASVEAHLRAGIPAFRDVPILQKWGGMIDTMPDVIPVISKVGSLPGLVIGTGFSGHGFGIGPGAGRLLSEIATDRTPCVDPTRFRFSRFSDGSPIEIQSWL</sequence>
<comment type="caution">
    <text evidence="4">The sequence shown here is derived from an EMBL/GenBank/DDBJ whole genome shotgun (WGS) entry which is preliminary data.</text>
</comment>
<evidence type="ECO:0000259" key="3">
    <source>
        <dbReference type="Pfam" id="PF01266"/>
    </source>
</evidence>
<gene>
    <name evidence="4" type="ORF">Q2T52_10940</name>
</gene>
<dbReference type="SUPFAM" id="SSF51905">
    <property type="entry name" value="FAD/NAD(P)-binding domain"/>
    <property type="match status" value="1"/>
</dbReference>